<feature type="domain" description="FAD-binding PCMH-type" evidence="6">
    <location>
        <begin position="30"/>
        <end position="204"/>
    </location>
</feature>
<keyword evidence="4" id="KW-0274">FAD</keyword>
<dbReference type="InParanoid" id="W4JYH1"/>
<dbReference type="OrthoDB" id="415825at2759"/>
<dbReference type="Gene3D" id="3.40.462.20">
    <property type="match status" value="1"/>
</dbReference>
<evidence type="ECO:0000256" key="1">
    <source>
        <dbReference type="ARBA" id="ARBA00001974"/>
    </source>
</evidence>
<dbReference type="GeneID" id="20673607"/>
<evidence type="ECO:0000256" key="2">
    <source>
        <dbReference type="ARBA" id="ARBA00005466"/>
    </source>
</evidence>
<dbReference type="HOGENOM" id="CLU_018354_10_0_1"/>
<reference evidence="7 8" key="1">
    <citation type="journal article" date="2012" name="New Phytol.">
        <title>Insight into trade-off between wood decay and parasitism from the genome of a fungal forest pathogen.</title>
        <authorList>
            <person name="Olson A."/>
            <person name="Aerts A."/>
            <person name="Asiegbu F."/>
            <person name="Belbahri L."/>
            <person name="Bouzid O."/>
            <person name="Broberg A."/>
            <person name="Canback B."/>
            <person name="Coutinho P.M."/>
            <person name="Cullen D."/>
            <person name="Dalman K."/>
            <person name="Deflorio G."/>
            <person name="van Diepen L.T."/>
            <person name="Dunand C."/>
            <person name="Duplessis S."/>
            <person name="Durling M."/>
            <person name="Gonthier P."/>
            <person name="Grimwood J."/>
            <person name="Fossdal C.G."/>
            <person name="Hansson D."/>
            <person name="Henrissat B."/>
            <person name="Hietala A."/>
            <person name="Himmelstrand K."/>
            <person name="Hoffmeister D."/>
            <person name="Hogberg N."/>
            <person name="James T.Y."/>
            <person name="Karlsson M."/>
            <person name="Kohler A."/>
            <person name="Kues U."/>
            <person name="Lee Y.H."/>
            <person name="Lin Y.C."/>
            <person name="Lind M."/>
            <person name="Lindquist E."/>
            <person name="Lombard V."/>
            <person name="Lucas S."/>
            <person name="Lunden K."/>
            <person name="Morin E."/>
            <person name="Murat C."/>
            <person name="Park J."/>
            <person name="Raffaello T."/>
            <person name="Rouze P."/>
            <person name="Salamov A."/>
            <person name="Schmutz J."/>
            <person name="Solheim H."/>
            <person name="Stahlberg J."/>
            <person name="Velez H."/>
            <person name="de Vries R.P."/>
            <person name="Wiebenga A."/>
            <person name="Woodward S."/>
            <person name="Yakovlev I."/>
            <person name="Garbelotto M."/>
            <person name="Martin F."/>
            <person name="Grigoriev I.V."/>
            <person name="Stenlid J."/>
        </authorList>
    </citation>
    <scope>NUCLEOTIDE SEQUENCE [LARGE SCALE GENOMIC DNA]</scope>
    <source>
        <strain evidence="7 8">TC 32-1</strain>
    </source>
</reference>
<gene>
    <name evidence="7" type="ORF">HETIRDRAFT_419847</name>
</gene>
<comment type="similarity">
    <text evidence="2">Belongs to the oxygen-dependent FAD-linked oxidoreductase family.</text>
</comment>
<protein>
    <recommendedName>
        <fullName evidence="6">FAD-binding PCMH-type domain-containing protein</fullName>
    </recommendedName>
</protein>
<dbReference type="GO" id="GO:0071949">
    <property type="term" value="F:FAD binding"/>
    <property type="evidence" value="ECO:0007669"/>
    <property type="project" value="InterPro"/>
</dbReference>
<name>W4JYH1_HETIT</name>
<evidence type="ECO:0000256" key="4">
    <source>
        <dbReference type="ARBA" id="ARBA00022827"/>
    </source>
</evidence>
<dbReference type="PROSITE" id="PS51387">
    <property type="entry name" value="FAD_PCMH"/>
    <property type="match status" value="1"/>
</dbReference>
<dbReference type="SUPFAM" id="SSF56176">
    <property type="entry name" value="FAD-binding/transporter-associated domain-like"/>
    <property type="match status" value="1"/>
</dbReference>
<dbReference type="Pfam" id="PF08031">
    <property type="entry name" value="BBE"/>
    <property type="match status" value="1"/>
</dbReference>
<dbReference type="Gene3D" id="3.30.465.10">
    <property type="match status" value="1"/>
</dbReference>
<dbReference type="PANTHER" id="PTHR42973:SF39">
    <property type="entry name" value="FAD-BINDING PCMH-TYPE DOMAIN-CONTAINING PROTEIN"/>
    <property type="match status" value="1"/>
</dbReference>
<dbReference type="InterPro" id="IPR006094">
    <property type="entry name" value="Oxid_FAD_bind_N"/>
</dbReference>
<dbReference type="STRING" id="747525.W4JYH1"/>
<organism evidence="7 8">
    <name type="scientific">Heterobasidion irregulare (strain TC 32-1)</name>
    <dbReference type="NCBI Taxonomy" id="747525"/>
    <lineage>
        <taxon>Eukaryota</taxon>
        <taxon>Fungi</taxon>
        <taxon>Dikarya</taxon>
        <taxon>Basidiomycota</taxon>
        <taxon>Agaricomycotina</taxon>
        <taxon>Agaricomycetes</taxon>
        <taxon>Russulales</taxon>
        <taxon>Bondarzewiaceae</taxon>
        <taxon>Heterobasidion</taxon>
        <taxon>Heterobasidion annosum species complex</taxon>
    </lineage>
</organism>
<dbReference type="InterPro" id="IPR016169">
    <property type="entry name" value="FAD-bd_PCMH_sub2"/>
</dbReference>
<sequence>MASPPATFKGDWITPEHPDYAKAIARWAVNAERHAKVVAFVKDNDDVHDALQYAKENNLPLAIRGGGHSPSGASSIEGGLVVDLSRYLASVRVDPDKQLAYVGGGAVWGTVDKAAIAHGLASVAGTVDHAALCRISLLLGGGYGYLTGQHGLVIDNLVQATVVIADGSALTANATENPDLYWAIRGGGSNFGVATEFVLQLHPQRRRVFAGLSIFPPTVLAKMNEILAEWWEKGPDEKETILQALTKGPDGKPCIVLVLFWNGSEEEGRAHFKQLFDLGPVVDLCKEIPYEELNTLQNDGVAPGSNYYMKSVFVSGPQPDVAEDILSHLDTLTEKHKLRVIFIYEFFPVNKVLSVPTEATAYVRRPRLSTMVLVRWDNDGSDKLADVRLAATELTNLALSAENKVPPAENTGYGNYISEEIVPVSKDVAPTSRAEALFGENYPRLQKIKNQYDPEGIFSRWYGIKPNAS</sequence>
<keyword evidence="5" id="KW-0560">Oxidoreductase</keyword>
<evidence type="ECO:0000256" key="3">
    <source>
        <dbReference type="ARBA" id="ARBA00022630"/>
    </source>
</evidence>
<evidence type="ECO:0000313" key="7">
    <source>
        <dbReference type="EMBL" id="ETW78593.1"/>
    </source>
</evidence>
<dbReference type="RefSeq" id="XP_009548922.1">
    <property type="nucleotide sequence ID" value="XM_009550627.1"/>
</dbReference>
<dbReference type="EMBL" id="KI925461">
    <property type="protein sequence ID" value="ETW78593.1"/>
    <property type="molecule type" value="Genomic_DNA"/>
</dbReference>
<evidence type="ECO:0000313" key="8">
    <source>
        <dbReference type="Proteomes" id="UP000030671"/>
    </source>
</evidence>
<keyword evidence="3" id="KW-0285">Flavoprotein</keyword>
<dbReference type="PANTHER" id="PTHR42973">
    <property type="entry name" value="BINDING OXIDOREDUCTASE, PUTATIVE (AFU_ORTHOLOGUE AFUA_1G17690)-RELATED"/>
    <property type="match status" value="1"/>
</dbReference>
<dbReference type="InterPro" id="IPR050416">
    <property type="entry name" value="FAD-linked_Oxidoreductase"/>
</dbReference>
<dbReference type="GO" id="GO:0016491">
    <property type="term" value="F:oxidoreductase activity"/>
    <property type="evidence" value="ECO:0007669"/>
    <property type="project" value="UniProtKB-KW"/>
</dbReference>
<dbReference type="AlphaFoldDB" id="W4JYH1"/>
<dbReference type="Pfam" id="PF01565">
    <property type="entry name" value="FAD_binding_4"/>
    <property type="match status" value="1"/>
</dbReference>
<dbReference type="Gene3D" id="3.30.43.10">
    <property type="entry name" value="Uridine Diphospho-n-acetylenolpyruvylglucosamine Reductase, domain 2"/>
    <property type="match status" value="1"/>
</dbReference>
<dbReference type="Proteomes" id="UP000030671">
    <property type="component" value="Unassembled WGS sequence"/>
</dbReference>
<proteinExistence type="inferred from homology"/>
<comment type="cofactor">
    <cofactor evidence="1">
        <name>FAD</name>
        <dbReference type="ChEBI" id="CHEBI:57692"/>
    </cofactor>
</comment>
<evidence type="ECO:0000256" key="5">
    <source>
        <dbReference type="ARBA" id="ARBA00023002"/>
    </source>
</evidence>
<dbReference type="InterPro" id="IPR036318">
    <property type="entry name" value="FAD-bd_PCMH-like_sf"/>
</dbReference>
<dbReference type="eggNOG" id="KOG1231">
    <property type="taxonomic scope" value="Eukaryota"/>
</dbReference>
<dbReference type="InterPro" id="IPR012951">
    <property type="entry name" value="BBE"/>
</dbReference>
<dbReference type="KEGG" id="hir:HETIRDRAFT_419847"/>
<dbReference type="InterPro" id="IPR016166">
    <property type="entry name" value="FAD-bd_PCMH"/>
</dbReference>
<keyword evidence="8" id="KW-1185">Reference proteome</keyword>
<evidence type="ECO:0000259" key="6">
    <source>
        <dbReference type="PROSITE" id="PS51387"/>
    </source>
</evidence>
<dbReference type="InterPro" id="IPR016167">
    <property type="entry name" value="FAD-bd_PCMH_sub1"/>
</dbReference>
<accession>W4JYH1</accession>